<dbReference type="EMBL" id="MSAC01000063">
    <property type="protein sequence ID" value="PUX01441.1"/>
    <property type="molecule type" value="Genomic_DNA"/>
</dbReference>
<reference evidence="4 7" key="2">
    <citation type="submission" date="2016-12" db="EMBL/GenBank/DDBJ databases">
        <title>Analysis of the Molecular Diversity Among Cronobacter Species Isolated from Filth Flies Using a Pan Genomic DNA Microarray.</title>
        <authorList>
            <person name="Pava-Ripoll M."/>
            <person name="Tall B."/>
            <person name="Farber J."/>
            <person name="Fanning S."/>
            <person name="Lehner A."/>
            <person name="Stephan R."/>
            <person name="Pagotto F."/>
            <person name="Iverson C."/>
            <person name="Ziobro G."/>
            <person name="Miller A."/>
            <person name="Pearson R."/>
            <person name="Yan Q."/>
            <person name="Kim M."/>
            <person name="Jeong S."/>
            <person name="Park J."/>
            <person name="Jun S."/>
            <person name="Choi H."/>
            <person name="Chung T."/>
            <person name="Yoo Y."/>
            <person name="Park E."/>
            <person name="Hwang S."/>
            <person name="Lee B."/>
            <person name="Sathyamoorthy V."/>
            <person name="Carter L."/>
            <person name="Mammel M."/>
            <person name="Jackson S."/>
            <person name="Kothary M."/>
            <person name="Patel I."/>
            <person name="Grim C."/>
            <person name="Gopinath G."/>
            <person name="Gangiredla J."/>
            <person name="Chase H."/>
        </authorList>
    </citation>
    <scope>NUCLEOTIDE SEQUENCE [LARGE SCALE GENOMIC DNA]</scope>
    <source>
        <strain evidence="4 7">MOD1-Md25g</strain>
    </source>
</reference>
<evidence type="ECO:0000313" key="6">
    <source>
        <dbReference type="Proteomes" id="UP000018545"/>
    </source>
</evidence>
<dbReference type="Pfam" id="PF05943">
    <property type="entry name" value="VipB"/>
    <property type="match status" value="1"/>
</dbReference>
<dbReference type="PATRIC" id="fig|1401659.3.peg.2241"/>
<reference evidence="5 8" key="3">
    <citation type="journal article" date="2018" name="Front. Microbiol.">
        <title>An Investigation of an Acute Gastroenteritis Outbreak: Cronobacter sakazakii, a Potential Cause of Food-Borne Illness.</title>
        <authorList>
            <person name="Yong W."/>
            <person name="Guo B."/>
            <person name="Shi X."/>
            <person name="Cheng T."/>
            <person name="Chen M."/>
            <person name="Jiang X."/>
            <person name="Ye Y."/>
            <person name="Wang J."/>
            <person name="Xie G."/>
            <person name="Ding J."/>
        </authorList>
    </citation>
    <scope>NUCLEOTIDE SEQUENCE [LARGE SCALE GENOMIC DNA]</scope>
    <source>
        <strain evidence="5 8">S1</strain>
    </source>
</reference>
<protein>
    <submittedName>
        <fullName evidence="4">Type VI secretion system contractile sheath large subunit</fullName>
    </submittedName>
</protein>
<evidence type="ECO:0000259" key="2">
    <source>
        <dbReference type="Pfam" id="PF18945"/>
    </source>
</evidence>
<accession>V5TZT7</accession>
<dbReference type="PANTHER" id="PTHR35565:SF1">
    <property type="entry name" value="TYPE VI SECRETION SYSTEM CONTRACTILE SHEATH LARGE SUBUNIT"/>
    <property type="match status" value="1"/>
</dbReference>
<reference evidence="3 6" key="1">
    <citation type="journal article" date="2014" name="Genome Announc.">
        <title>Complete Genome Sequence of Cronobacter sakazakii Strain CMCC 45402.</title>
        <authorList>
            <person name="Zhao Z."/>
            <person name="Wang L."/>
            <person name="Wang B."/>
            <person name="Liang H."/>
            <person name="Ye Q."/>
            <person name="Zeng M."/>
        </authorList>
    </citation>
    <scope>NUCLEOTIDE SEQUENCE [LARGE SCALE GENOMIC DNA]</scope>
    <source>
        <strain evidence="6">45402</strain>
        <strain evidence="3">CMCC45402</strain>
    </source>
</reference>
<dbReference type="Proteomes" id="UP000244731">
    <property type="component" value="Unassembled WGS sequence"/>
</dbReference>
<keyword evidence="7" id="KW-1185">Reference proteome</keyword>
<gene>
    <name evidence="4" type="primary">tssC</name>
    <name evidence="4" type="ORF">AUM46_18895</name>
    <name evidence="5" type="ORF">C3E80_14725</name>
    <name evidence="3" type="ORF">P262_03176</name>
</gene>
<dbReference type="NCBIfam" id="TIGR03355">
    <property type="entry name" value="VI_chp_2"/>
    <property type="match status" value="1"/>
</dbReference>
<evidence type="ECO:0000313" key="7">
    <source>
        <dbReference type="Proteomes" id="UP000244731"/>
    </source>
</evidence>
<dbReference type="Proteomes" id="UP000018545">
    <property type="component" value="Chromosome"/>
</dbReference>
<dbReference type="GeneID" id="45715771"/>
<evidence type="ECO:0000259" key="1">
    <source>
        <dbReference type="Pfam" id="PF05943"/>
    </source>
</evidence>
<dbReference type="Proteomes" id="UP000285793">
    <property type="component" value="Unassembled WGS sequence"/>
</dbReference>
<sequence>MLMSVQNTPSSSAGDTQVLETTGGVYASLFEKINLHPVAALGDIDTWQDSQSLADASADERVTAAVQVFLERLKQSGQKVEKLDKTLLDHHIAELDWQISRQLDAVMHHSDFQKVESLWRGLKHLVDRTDYRQNVRTEILDISKEDLRQDFEDAPEIVQSGLYWHTYTAEYDTPGGEPVGAVISSYEFDASAQDMALLRNISKVSAAAHMPFIGAVGPKFFLKDSMEEVAAIKDIGNYFDRAEYIKWKSFRDTDDARYIGLTMPRVLGRLPYGPDTVPVRSFNYVEEVKGPDHEKYLWTNASFAFAANMVRSFIKNGWCVQIRGPQAGGAVQDLPIHLYDLGTGNQVKIPSEVMIPETREFEFANLGFIPLSYYKNRDYACFFSANSAQKPALYDTPDATANSRINARLPYIFLLSRIAHYLKLIQRENIGTTKDRRLLELELNNWVRGLVTEMTDPGDELQASHPLRDAKVVVEDIEDNPGFFRVRLYAVPHFQVEGMDVSLSLVSQMPKAKA</sequence>
<dbReference type="RefSeq" id="WP_007774462.1">
    <property type="nucleotide sequence ID" value="NC_023032.1"/>
</dbReference>
<evidence type="ECO:0000313" key="4">
    <source>
        <dbReference type="EMBL" id="PUX01441.1"/>
    </source>
</evidence>
<dbReference type="HOGENOM" id="CLU_018386_1_0_6"/>
<feature type="domain" description="TssC1 N-terminal" evidence="1">
    <location>
        <begin position="89"/>
        <end position="389"/>
    </location>
</feature>
<dbReference type="EMBL" id="PQJL01000016">
    <property type="protein sequence ID" value="ROW59647.1"/>
    <property type="molecule type" value="Genomic_DNA"/>
</dbReference>
<proteinExistence type="predicted"/>
<name>V5TZT7_9ENTR</name>
<organism evidence="3 6">
    <name type="scientific">Cronobacter malonaticus</name>
    <dbReference type="NCBI Taxonomy" id="413503"/>
    <lineage>
        <taxon>Bacteria</taxon>
        <taxon>Pseudomonadati</taxon>
        <taxon>Pseudomonadota</taxon>
        <taxon>Gammaproteobacteria</taxon>
        <taxon>Enterobacterales</taxon>
        <taxon>Enterobacteriaceae</taxon>
        <taxon>Cronobacter</taxon>
    </lineage>
</organism>
<dbReference type="AlphaFoldDB" id="V5TZT7"/>
<evidence type="ECO:0000313" key="3">
    <source>
        <dbReference type="EMBL" id="AHB70628.1"/>
    </source>
</evidence>
<dbReference type="InterPro" id="IPR010269">
    <property type="entry name" value="T6SS_TssC-like"/>
</dbReference>
<dbReference type="PANTHER" id="PTHR35565">
    <property type="entry name" value="CYTOPLASMIC PROTEIN-RELATED"/>
    <property type="match status" value="1"/>
</dbReference>
<dbReference type="Pfam" id="PF18945">
    <property type="entry name" value="VipB_2"/>
    <property type="match status" value="1"/>
</dbReference>
<evidence type="ECO:0000313" key="8">
    <source>
        <dbReference type="Proteomes" id="UP000285793"/>
    </source>
</evidence>
<dbReference type="EMBL" id="CP006731">
    <property type="protein sequence ID" value="AHB70628.1"/>
    <property type="molecule type" value="Genomic_DNA"/>
</dbReference>
<dbReference type="KEGG" id="csi:P262_03176"/>
<evidence type="ECO:0000313" key="5">
    <source>
        <dbReference type="EMBL" id="ROW59647.1"/>
    </source>
</evidence>
<feature type="domain" description="TssC1 C-terminal" evidence="2">
    <location>
        <begin position="399"/>
        <end position="509"/>
    </location>
</feature>
<dbReference type="InterPro" id="IPR044032">
    <property type="entry name" value="TssC1_C"/>
</dbReference>
<dbReference type="InterPro" id="IPR044031">
    <property type="entry name" value="TssC1_N"/>
</dbReference>